<comment type="caution">
    <text evidence="1">The sequence shown here is derived from an EMBL/GenBank/DDBJ whole genome shotgun (WGS) entry which is preliminary data.</text>
</comment>
<evidence type="ECO:0000313" key="1">
    <source>
        <dbReference type="EMBL" id="OHA22660.1"/>
    </source>
</evidence>
<gene>
    <name evidence="1" type="ORF">A3C72_01220</name>
</gene>
<accession>A0A1G2MFH6</accession>
<protein>
    <submittedName>
        <fullName evidence="1">Uncharacterized protein</fullName>
    </submittedName>
</protein>
<reference evidence="1 2" key="1">
    <citation type="journal article" date="2016" name="Nat. Commun.">
        <title>Thousands of microbial genomes shed light on interconnected biogeochemical processes in an aquifer system.</title>
        <authorList>
            <person name="Anantharaman K."/>
            <person name="Brown C.T."/>
            <person name="Hug L.A."/>
            <person name="Sharon I."/>
            <person name="Castelle C.J."/>
            <person name="Probst A.J."/>
            <person name="Thomas B.C."/>
            <person name="Singh A."/>
            <person name="Wilkins M.J."/>
            <person name="Karaoz U."/>
            <person name="Brodie E.L."/>
            <person name="Williams K.H."/>
            <person name="Hubbard S.S."/>
            <person name="Banfield J.F."/>
        </authorList>
    </citation>
    <scope>NUCLEOTIDE SEQUENCE [LARGE SCALE GENOMIC DNA]</scope>
</reference>
<proteinExistence type="predicted"/>
<name>A0A1G2MFH6_9BACT</name>
<dbReference type="Pfam" id="PF14359">
    <property type="entry name" value="DUF4406"/>
    <property type="match status" value="1"/>
</dbReference>
<dbReference type="AlphaFoldDB" id="A0A1G2MFH6"/>
<dbReference type="InterPro" id="IPR025518">
    <property type="entry name" value="DUF4406"/>
</dbReference>
<evidence type="ECO:0000313" key="2">
    <source>
        <dbReference type="Proteomes" id="UP000177130"/>
    </source>
</evidence>
<dbReference type="EMBL" id="MHRK01000049">
    <property type="protein sequence ID" value="OHA22660.1"/>
    <property type="molecule type" value="Genomic_DNA"/>
</dbReference>
<dbReference type="STRING" id="1802306.A3C72_01220"/>
<dbReference type="Proteomes" id="UP000177130">
    <property type="component" value="Unassembled WGS sequence"/>
</dbReference>
<dbReference type="SUPFAM" id="SSF52309">
    <property type="entry name" value="N-(deoxy)ribosyltransferase-like"/>
    <property type="match status" value="1"/>
</dbReference>
<organism evidence="1 2">
    <name type="scientific">Candidatus Taylorbacteria bacterium RIFCSPHIGHO2_02_FULL_43_32b</name>
    <dbReference type="NCBI Taxonomy" id="1802306"/>
    <lineage>
        <taxon>Bacteria</taxon>
        <taxon>Candidatus Tayloriibacteriota</taxon>
    </lineage>
</organism>
<sequence>MNKYWTKDIYDELEKVNDFEHLFPIGLKVIKKMPQPISMVSGPISTGGKGSIEKNLKVFERAIDLLSEKGHNVFHQLPFQGVMIRLGTSWKGQGYCMPLLTEFYQPVFESGYIKTVHFIPGWEKSFGAKWEHEQCGRLGIERIYLPEDFLSCL</sequence>